<organism evidence="9 10">
    <name type="scientific">Hymenobacter jeongseonensis</name>
    <dbReference type="NCBI Taxonomy" id="2791027"/>
    <lineage>
        <taxon>Bacteria</taxon>
        <taxon>Pseudomonadati</taxon>
        <taxon>Bacteroidota</taxon>
        <taxon>Cytophagia</taxon>
        <taxon>Cytophagales</taxon>
        <taxon>Hymenobacteraceae</taxon>
        <taxon>Hymenobacter</taxon>
    </lineage>
</organism>
<keyword evidence="5 8" id="KW-1133">Transmembrane helix</keyword>
<evidence type="ECO:0000256" key="4">
    <source>
        <dbReference type="ARBA" id="ARBA00022692"/>
    </source>
</evidence>
<dbReference type="EMBL" id="JADQDQ010000012">
    <property type="protein sequence ID" value="MBF9239380.1"/>
    <property type="molecule type" value="Genomic_DNA"/>
</dbReference>
<proteinExistence type="inferred from homology"/>
<gene>
    <name evidence="9" type="ORF">I2I05_18450</name>
</gene>
<dbReference type="RefSeq" id="WP_196283730.1">
    <property type="nucleotide sequence ID" value="NZ_JADQDQ010000012.1"/>
</dbReference>
<evidence type="ECO:0000256" key="8">
    <source>
        <dbReference type="SAM" id="Phobius"/>
    </source>
</evidence>
<feature type="transmembrane region" description="Helical" evidence="8">
    <location>
        <begin position="307"/>
        <end position="323"/>
    </location>
</feature>
<evidence type="ECO:0000256" key="2">
    <source>
        <dbReference type="ARBA" id="ARBA00010323"/>
    </source>
</evidence>
<name>A0ABS0ILZ4_9BACT</name>
<feature type="transmembrane region" description="Helical" evidence="8">
    <location>
        <begin position="29"/>
        <end position="54"/>
    </location>
</feature>
<dbReference type="InterPro" id="IPR028362">
    <property type="entry name" value="AlgI"/>
</dbReference>
<keyword evidence="6 7" id="KW-0472">Membrane</keyword>
<evidence type="ECO:0000256" key="1">
    <source>
        <dbReference type="ARBA" id="ARBA00004651"/>
    </source>
</evidence>
<feature type="transmembrane region" description="Helical" evidence="8">
    <location>
        <begin position="458"/>
        <end position="476"/>
    </location>
</feature>
<dbReference type="Proteomes" id="UP000597617">
    <property type="component" value="Unassembled WGS sequence"/>
</dbReference>
<dbReference type="InterPro" id="IPR051085">
    <property type="entry name" value="MB_O-acyltransferase"/>
</dbReference>
<feature type="transmembrane region" description="Helical" evidence="8">
    <location>
        <begin position="329"/>
        <end position="348"/>
    </location>
</feature>
<keyword evidence="7" id="KW-0012">Acyltransferase</keyword>
<dbReference type="PIRSF" id="PIRSF016636">
    <property type="entry name" value="AlgI_DltB"/>
    <property type="match status" value="1"/>
</dbReference>
<evidence type="ECO:0000256" key="3">
    <source>
        <dbReference type="ARBA" id="ARBA00022475"/>
    </source>
</evidence>
<keyword evidence="3 7" id="KW-1003">Cell membrane</keyword>
<feature type="transmembrane region" description="Helical" evidence="8">
    <location>
        <begin position="6"/>
        <end position="22"/>
    </location>
</feature>
<feature type="transmembrane region" description="Helical" evidence="8">
    <location>
        <begin position="360"/>
        <end position="382"/>
    </location>
</feature>
<sequence>MLFNSFQFLVFFPVVTAIFFLLPHRYRWFHLLMASCVFYMAFIPYYILILFALILIDYYAGLLIEKASGNRRKFYLIISLAANIGMLAFFKYYDFFVDNLNSLLSIGGGAASLPLLRIILPIGLSFHTFQAMSYTIEVYRGTYPAERHFGIYALYVMFYPQLVAGPIERPQNILPQLHEEKIFDYDNVASGLRLMAWGLFKKVVIADRLAAMVNEVYGHPEQFRGLPLLVATGFFSFQIYCDFSGYSDMARGAARVMGFKLMLNFDRPYFAQSIGEFWRRWHISLSTWFKDYVYIPLGGNRVSVPRNYLNLLLIFLLSGLWHGPSWTFVMWGALHGSYLIMAHLTVNLRTSLIKRLHLPALNHPLVSIFFTFGLVTFAWIFFRANNLSDAFYIVRHLADNAESLRHGATWYGLETVSSFYTMGEWLALAGALAILLLVENSQRRVAVGAWLTRQAAPVRWSLYYGIVGYIALLGAFKELKFIYFQF</sequence>
<feature type="transmembrane region" description="Helical" evidence="8">
    <location>
        <begin position="419"/>
        <end position="438"/>
    </location>
</feature>
<feature type="transmembrane region" description="Helical" evidence="8">
    <location>
        <begin position="74"/>
        <end position="93"/>
    </location>
</feature>
<protein>
    <submittedName>
        <fullName evidence="9">MBOAT family protein</fullName>
    </submittedName>
</protein>
<dbReference type="InterPro" id="IPR004299">
    <property type="entry name" value="MBOAT_fam"/>
</dbReference>
<reference evidence="9 10" key="1">
    <citation type="submission" date="2020-11" db="EMBL/GenBank/DDBJ databases">
        <authorList>
            <person name="Kim M.K."/>
        </authorList>
    </citation>
    <scope>NUCLEOTIDE SEQUENCE [LARGE SCALE GENOMIC DNA]</scope>
    <source>
        <strain evidence="9 10">BT683</strain>
    </source>
</reference>
<evidence type="ECO:0000256" key="6">
    <source>
        <dbReference type="ARBA" id="ARBA00023136"/>
    </source>
</evidence>
<dbReference type="PANTHER" id="PTHR13285:SF18">
    <property type="entry name" value="PROTEIN-CYSTEINE N-PALMITOYLTRANSFERASE RASP"/>
    <property type="match status" value="1"/>
</dbReference>
<dbReference type="InterPro" id="IPR024194">
    <property type="entry name" value="Ac/AlaTfrase_AlgI/DltB"/>
</dbReference>
<evidence type="ECO:0000256" key="7">
    <source>
        <dbReference type="PIRNR" id="PIRNR016636"/>
    </source>
</evidence>
<accession>A0ABS0ILZ4</accession>
<dbReference type="Pfam" id="PF03062">
    <property type="entry name" value="MBOAT"/>
    <property type="match status" value="1"/>
</dbReference>
<evidence type="ECO:0000256" key="5">
    <source>
        <dbReference type="ARBA" id="ARBA00022989"/>
    </source>
</evidence>
<keyword evidence="10" id="KW-1185">Reference proteome</keyword>
<keyword evidence="4 8" id="KW-0812">Transmembrane</keyword>
<dbReference type="PIRSF" id="PIRSF500217">
    <property type="entry name" value="AlgI"/>
    <property type="match status" value="1"/>
</dbReference>
<comment type="caution">
    <text evidence="9">The sequence shown here is derived from an EMBL/GenBank/DDBJ whole genome shotgun (WGS) entry which is preliminary data.</text>
</comment>
<comment type="similarity">
    <text evidence="2 7">Belongs to the membrane-bound acyltransferase family.</text>
</comment>
<evidence type="ECO:0000313" key="10">
    <source>
        <dbReference type="Proteomes" id="UP000597617"/>
    </source>
</evidence>
<comment type="subcellular location">
    <subcellularLocation>
        <location evidence="1">Cell membrane</location>
        <topology evidence="1">Multi-pass membrane protein</topology>
    </subcellularLocation>
</comment>
<feature type="transmembrane region" description="Helical" evidence="8">
    <location>
        <begin position="105"/>
        <end position="129"/>
    </location>
</feature>
<evidence type="ECO:0000313" key="9">
    <source>
        <dbReference type="EMBL" id="MBF9239380.1"/>
    </source>
</evidence>
<dbReference type="PANTHER" id="PTHR13285">
    <property type="entry name" value="ACYLTRANSFERASE"/>
    <property type="match status" value="1"/>
</dbReference>
<keyword evidence="7" id="KW-0808">Transferase</keyword>